<keyword evidence="6" id="KW-0408">Iron</keyword>
<dbReference type="CDD" id="cd01335">
    <property type="entry name" value="Radical_SAM"/>
    <property type="match status" value="1"/>
</dbReference>
<dbReference type="GO" id="GO:0016853">
    <property type="term" value="F:isomerase activity"/>
    <property type="evidence" value="ECO:0007669"/>
    <property type="project" value="UniProtKB-KW"/>
</dbReference>
<evidence type="ECO:0000256" key="4">
    <source>
        <dbReference type="ARBA" id="ARBA00022723"/>
    </source>
</evidence>
<dbReference type="InterPro" id="IPR013785">
    <property type="entry name" value="Aldolase_TIM"/>
</dbReference>
<name>A0A0G0FJ06_9BACT</name>
<dbReference type="PANTHER" id="PTHR30538">
    <property type="entry name" value="LYSINE 2,3-AMINOMUTASE-RELATED"/>
    <property type="match status" value="1"/>
</dbReference>
<keyword evidence="8" id="KW-0413">Isomerase</keyword>
<dbReference type="GO" id="GO:0051539">
    <property type="term" value="F:4 iron, 4 sulfur cluster binding"/>
    <property type="evidence" value="ECO:0007669"/>
    <property type="project" value="UniProtKB-KW"/>
</dbReference>
<dbReference type="Pfam" id="PF04055">
    <property type="entry name" value="Radical_SAM"/>
    <property type="match status" value="1"/>
</dbReference>
<evidence type="ECO:0000256" key="6">
    <source>
        <dbReference type="ARBA" id="ARBA00023004"/>
    </source>
</evidence>
<dbReference type="Proteomes" id="UP000034508">
    <property type="component" value="Unassembled WGS sequence"/>
</dbReference>
<evidence type="ECO:0000256" key="1">
    <source>
        <dbReference type="ARBA" id="ARBA00001933"/>
    </source>
</evidence>
<feature type="domain" description="Radical SAM core" evidence="11">
    <location>
        <begin position="101"/>
        <end position="311"/>
    </location>
</feature>
<dbReference type="InterPro" id="IPR058240">
    <property type="entry name" value="rSAM_sf"/>
</dbReference>
<gene>
    <name evidence="12" type="ORF">US31_C0016G0019</name>
</gene>
<dbReference type="PATRIC" id="fig|1618331.3.peg.780"/>
<dbReference type="EMBL" id="LBSM01000016">
    <property type="protein sequence ID" value="KKQ17812.1"/>
    <property type="molecule type" value="Genomic_DNA"/>
</dbReference>
<organism evidence="12 13">
    <name type="scientific">Berkelbacteria bacterium GW2011_GWA1_36_9</name>
    <dbReference type="NCBI Taxonomy" id="1618331"/>
    <lineage>
        <taxon>Bacteria</taxon>
        <taxon>Candidatus Berkelbacteria</taxon>
    </lineage>
</organism>
<feature type="binding site" evidence="9">
    <location>
        <position position="115"/>
    </location>
    <ligand>
        <name>[4Fe-4S] cluster</name>
        <dbReference type="ChEBI" id="CHEBI:49883"/>
        <note>4Fe-4S-S-AdoMet</note>
    </ligand>
</feature>
<keyword evidence="7 9" id="KW-0411">Iron-sulfur</keyword>
<keyword evidence="2 9" id="KW-0004">4Fe-4S</keyword>
<keyword evidence="5 10" id="KW-0663">Pyridoxal phosphate</keyword>
<comment type="caution">
    <text evidence="12">The sequence shown here is derived from an EMBL/GenBank/DDBJ whole genome shotgun (WGS) entry which is preliminary data.</text>
</comment>
<keyword evidence="3" id="KW-0949">S-adenosyl-L-methionine</keyword>
<accession>A0A0G0FJ06</accession>
<comment type="cofactor">
    <cofactor evidence="1 10">
        <name>pyridoxal 5'-phosphate</name>
        <dbReference type="ChEBI" id="CHEBI:597326"/>
    </cofactor>
</comment>
<protein>
    <submittedName>
        <fullName evidence="12">L-lysine 2,3-aminomutase</fullName>
    </submittedName>
</protein>
<dbReference type="AlphaFoldDB" id="A0A0G0FJ06"/>
<feature type="binding site" evidence="9">
    <location>
        <position position="122"/>
    </location>
    <ligand>
        <name>[4Fe-4S] cluster</name>
        <dbReference type="ChEBI" id="CHEBI:49883"/>
        <note>4Fe-4S-S-AdoMet</note>
    </ligand>
</feature>
<dbReference type="SUPFAM" id="SSF102114">
    <property type="entry name" value="Radical SAM enzymes"/>
    <property type="match status" value="1"/>
</dbReference>
<dbReference type="InterPro" id="IPR003739">
    <property type="entry name" value="Lys_aminomutase/Glu_NH3_mut"/>
</dbReference>
<evidence type="ECO:0000259" key="11">
    <source>
        <dbReference type="PROSITE" id="PS51918"/>
    </source>
</evidence>
<feature type="binding site" evidence="9">
    <location>
        <position position="119"/>
    </location>
    <ligand>
        <name>[4Fe-4S] cluster</name>
        <dbReference type="ChEBI" id="CHEBI:49883"/>
        <note>4Fe-4S-S-AdoMet</note>
    </ligand>
</feature>
<dbReference type="SFLD" id="SFLDS00029">
    <property type="entry name" value="Radical_SAM"/>
    <property type="match status" value="1"/>
</dbReference>
<evidence type="ECO:0000256" key="3">
    <source>
        <dbReference type="ARBA" id="ARBA00022691"/>
    </source>
</evidence>
<dbReference type="SFLD" id="SFLDG01070">
    <property type="entry name" value="PLP-dependent"/>
    <property type="match status" value="1"/>
</dbReference>
<proteinExistence type="predicted"/>
<dbReference type="InterPro" id="IPR007197">
    <property type="entry name" value="rSAM"/>
</dbReference>
<evidence type="ECO:0000256" key="7">
    <source>
        <dbReference type="ARBA" id="ARBA00023014"/>
    </source>
</evidence>
<evidence type="ECO:0000256" key="9">
    <source>
        <dbReference type="PIRSR" id="PIRSR004911-1"/>
    </source>
</evidence>
<reference evidence="12 13" key="1">
    <citation type="journal article" date="2015" name="Nature">
        <title>rRNA introns, odd ribosomes, and small enigmatic genomes across a large radiation of phyla.</title>
        <authorList>
            <person name="Brown C.T."/>
            <person name="Hug L.A."/>
            <person name="Thomas B.C."/>
            <person name="Sharon I."/>
            <person name="Castelle C.J."/>
            <person name="Singh A."/>
            <person name="Wilkins M.J."/>
            <person name="Williams K.H."/>
            <person name="Banfield J.F."/>
        </authorList>
    </citation>
    <scope>NUCLEOTIDE SEQUENCE [LARGE SCALE GENOMIC DNA]</scope>
</reference>
<dbReference type="GO" id="GO:0046872">
    <property type="term" value="F:metal ion binding"/>
    <property type="evidence" value="ECO:0007669"/>
    <property type="project" value="UniProtKB-KW"/>
</dbReference>
<dbReference type="Gene3D" id="3.20.20.70">
    <property type="entry name" value="Aldolase class I"/>
    <property type="match status" value="1"/>
</dbReference>
<evidence type="ECO:0000256" key="10">
    <source>
        <dbReference type="PIRSR" id="PIRSR603739-50"/>
    </source>
</evidence>
<keyword evidence="4 9" id="KW-0479">Metal-binding</keyword>
<evidence type="ECO:0000256" key="8">
    <source>
        <dbReference type="ARBA" id="ARBA00023235"/>
    </source>
</evidence>
<dbReference type="SMART" id="SM00729">
    <property type="entry name" value="Elp3"/>
    <property type="match status" value="1"/>
</dbReference>
<evidence type="ECO:0000313" key="13">
    <source>
        <dbReference type="Proteomes" id="UP000034508"/>
    </source>
</evidence>
<feature type="modified residue" description="N6-(pyridoxal phosphate)lysine" evidence="10">
    <location>
        <position position="326"/>
    </location>
</feature>
<evidence type="ECO:0000256" key="5">
    <source>
        <dbReference type="ARBA" id="ARBA00022898"/>
    </source>
</evidence>
<sequence>MVQKIQKNWQNQLKKGISSIDELSRAFDQIGVKKSDEFYKKLEKVNKKYPIFISPYLFKQCLRSKAVYKQFIPNNKELINLVGENDPLNEDKKKTTGKLIHMYPDRALLLATDMCFSSCRFCTRKRIKKLCKRITLKQLDDACKYIAKNKQIKDVIISGGDPLTIKDSDLRLIIERIKKIRTIKIIRIGTRAPISNPGRITDNLVGMLKKFTPLYINIHINHPDEFTQEVIKVLRKLSGAGIILGSQSVLLKGVNDNSKTIKELLYKCVENGIRPYYLYQCDEVSGTEHFWTDYQQMFKIAQNLIGNISGLAIPNFAFDCKGGYGKVRVIPEFYKHKNEKGITFKTFKNKLYTYKNLNNKK</sequence>
<dbReference type="PROSITE" id="PS51918">
    <property type="entry name" value="RADICAL_SAM"/>
    <property type="match status" value="1"/>
</dbReference>
<dbReference type="NCBIfam" id="TIGR00238">
    <property type="entry name" value="KamA family radical SAM protein"/>
    <property type="match status" value="1"/>
</dbReference>
<dbReference type="PIRSF" id="PIRSF004911">
    <property type="entry name" value="DUF160"/>
    <property type="match status" value="1"/>
</dbReference>
<evidence type="ECO:0000313" key="12">
    <source>
        <dbReference type="EMBL" id="KKQ17812.1"/>
    </source>
</evidence>
<dbReference type="InterPro" id="IPR006638">
    <property type="entry name" value="Elp3/MiaA/NifB-like_rSAM"/>
</dbReference>
<evidence type="ECO:0000256" key="2">
    <source>
        <dbReference type="ARBA" id="ARBA00022485"/>
    </source>
</evidence>
<dbReference type="PANTHER" id="PTHR30538:SF1">
    <property type="entry name" value="L-LYSINE 2,3-AMINOMUTASE"/>
    <property type="match status" value="1"/>
</dbReference>